<evidence type="ECO:0000313" key="7">
    <source>
        <dbReference type="EMBL" id="CAH2044798.1"/>
    </source>
</evidence>
<feature type="compositionally biased region" description="Pro residues" evidence="3">
    <location>
        <begin position="193"/>
        <end position="202"/>
    </location>
</feature>
<protein>
    <recommendedName>
        <fullName evidence="2">Formin-like protein</fullName>
    </recommendedName>
</protein>
<reference evidence="7 8" key="1">
    <citation type="submission" date="2022-03" db="EMBL/GenBank/DDBJ databases">
        <authorList>
            <person name="Nunn A."/>
            <person name="Chopra R."/>
            <person name="Nunn A."/>
            <person name="Contreras Garrido A."/>
        </authorList>
    </citation>
    <scope>NUCLEOTIDE SEQUENCE [LARGE SCALE GENOMIC DNA]</scope>
</reference>
<evidence type="ECO:0000256" key="3">
    <source>
        <dbReference type="SAM" id="MobiDB-lite"/>
    </source>
</evidence>
<dbReference type="InterPro" id="IPR042201">
    <property type="entry name" value="FH2_Formin_sf"/>
</dbReference>
<comment type="similarity">
    <text evidence="1">Belongs to the formin-like family. Class-I subfamily.</text>
</comment>
<feature type="compositionally biased region" description="Polar residues" evidence="3">
    <location>
        <begin position="266"/>
        <end position="296"/>
    </location>
</feature>
<dbReference type="PROSITE" id="PS51444">
    <property type="entry name" value="FH2"/>
    <property type="match status" value="1"/>
</dbReference>
<dbReference type="GO" id="GO:0051015">
    <property type="term" value="F:actin filament binding"/>
    <property type="evidence" value="ECO:0007669"/>
    <property type="project" value="InterPro"/>
</dbReference>
<feature type="region of interest" description="Disordered" evidence="3">
    <location>
        <begin position="413"/>
        <end position="453"/>
    </location>
</feature>
<evidence type="ECO:0000313" key="8">
    <source>
        <dbReference type="Proteomes" id="UP000836841"/>
    </source>
</evidence>
<feature type="region of interest" description="Disordered" evidence="3">
    <location>
        <begin position="186"/>
        <end position="306"/>
    </location>
</feature>
<feature type="compositionally biased region" description="Pro residues" evidence="3">
    <location>
        <begin position="418"/>
        <end position="430"/>
    </location>
</feature>
<dbReference type="Gene3D" id="1.20.58.2220">
    <property type="entry name" value="Formin, FH2 domain"/>
    <property type="match status" value="1"/>
</dbReference>
<evidence type="ECO:0000256" key="5">
    <source>
        <dbReference type="SAM" id="SignalP"/>
    </source>
</evidence>
<dbReference type="PANTHER" id="PTHR23213">
    <property type="entry name" value="FORMIN-RELATED"/>
    <property type="match status" value="1"/>
</dbReference>
<name>A0AAU9RK27_THLAR</name>
<feature type="chain" id="PRO_5043807134" description="Formin-like protein" evidence="5">
    <location>
        <begin position="27"/>
        <end position="836"/>
    </location>
</feature>
<dbReference type="PANTHER" id="PTHR23213:SF352">
    <property type="entry name" value="FORMIN-LIKE PROTEIN 9"/>
    <property type="match status" value="1"/>
</dbReference>
<dbReference type="InterPro" id="IPR027643">
    <property type="entry name" value="Formin-like_plant"/>
</dbReference>
<evidence type="ECO:0000256" key="2">
    <source>
        <dbReference type="RuleBase" id="RU361260"/>
    </source>
</evidence>
<proteinExistence type="inferred from homology"/>
<dbReference type="InterPro" id="IPR015425">
    <property type="entry name" value="FH2_Formin"/>
</dbReference>
<evidence type="ECO:0000256" key="4">
    <source>
        <dbReference type="SAM" id="Phobius"/>
    </source>
</evidence>
<dbReference type="SMART" id="SM00498">
    <property type="entry name" value="FH2"/>
    <property type="match status" value="1"/>
</dbReference>
<evidence type="ECO:0000259" key="6">
    <source>
        <dbReference type="PROSITE" id="PS51444"/>
    </source>
</evidence>
<organism evidence="7 8">
    <name type="scientific">Thlaspi arvense</name>
    <name type="common">Field penny-cress</name>
    <dbReference type="NCBI Taxonomy" id="13288"/>
    <lineage>
        <taxon>Eukaryota</taxon>
        <taxon>Viridiplantae</taxon>
        <taxon>Streptophyta</taxon>
        <taxon>Embryophyta</taxon>
        <taxon>Tracheophyta</taxon>
        <taxon>Spermatophyta</taxon>
        <taxon>Magnoliopsida</taxon>
        <taxon>eudicotyledons</taxon>
        <taxon>Gunneridae</taxon>
        <taxon>Pentapetalae</taxon>
        <taxon>rosids</taxon>
        <taxon>malvids</taxon>
        <taxon>Brassicales</taxon>
        <taxon>Brassicaceae</taxon>
        <taxon>Thlaspideae</taxon>
        <taxon>Thlaspi</taxon>
    </lineage>
</organism>
<sequence>MQTFCCCFSIFFLLSCAPSPLSCASALNLGRRHLFDDDDAAALPTPLSPISPPFFPLESSAPPPPPPPTTFAGFPTFPANISALVLPRSPKPHSTSPTLLVPAISAVLVVATVLGVALFLYGRWRGQNRHFKDTNSSSPTSSHGYDDEPRHITTTNNFSVAASTPTSEVLYLGAEEPDRVITSFVKPESPEIRPLPPLPPRSFQPSYEADFHSEENDDEEDDEFFSPLASLAGSGNSSPARSGFEPEGSYSTSSCSSSSGWVSPARSFSMTRSPVQQRSNPRFSDVSSDQNLQSPSPERLRVRKNNGNGSSSLRMFSFWNQNLGFPRISSASTSPDRGGISRTPLSSLYSSVSNSPDGLFRKFWDSSPPIWNDFSRNVKSVLLSSDSVSARRDFVINIGESSSRILNQQSQVAAAAAPLPPPTRPPPIVPPSQSFVVQNDGKKPSSSELPPEQLQWGKLRQGSCQTTAWDCLRSSSIKLNKEMVETLFIANSSNPNIKQRGLSYDLPIQNQESKVLDPRKAHNIATLLQLLNLTTKDVCKALLEGDCDALGAELLECLSRLAPSIEEQRKLKNYGDGSVIVKLGPAERFLKELLHVPFVYKRVDALLSVTNFHSEIEHLRRSFGVVQAACEELRNNRMFSRLVEAILKTGNKMIVRTNSRGDDHASKLDTLLKLVEVKGLDGRSSLLHFVVQEMIKSEGAAKALDRIRNLSSELANVKKSADIEYGVLSRNVSKLCQGIKNIGELLLLSEESGSSGDQWLKFEEKMARFLETAAEEIQMIKTQESLTVCAVEEVTEQFHGDSSKEGHNTLRIFVIVRDFLSILDEVCNEMGDRFPS</sequence>
<dbReference type="AlphaFoldDB" id="A0AAU9RK27"/>
<evidence type="ECO:0000256" key="1">
    <source>
        <dbReference type="ARBA" id="ARBA00025793"/>
    </source>
</evidence>
<feature type="region of interest" description="Disordered" evidence="3">
    <location>
        <begin position="130"/>
        <end position="152"/>
    </location>
</feature>
<feature type="transmembrane region" description="Helical" evidence="4">
    <location>
        <begin position="99"/>
        <end position="122"/>
    </location>
</feature>
<feature type="compositionally biased region" description="Acidic residues" evidence="3">
    <location>
        <begin position="215"/>
        <end position="224"/>
    </location>
</feature>
<accession>A0AAU9RK27</accession>
<feature type="compositionally biased region" description="Low complexity" evidence="3">
    <location>
        <begin position="249"/>
        <end position="263"/>
    </location>
</feature>
<keyword evidence="4" id="KW-1133">Transmembrane helix</keyword>
<feature type="compositionally biased region" description="Polar residues" evidence="3">
    <location>
        <begin position="134"/>
        <end position="143"/>
    </location>
</feature>
<dbReference type="SUPFAM" id="SSF101447">
    <property type="entry name" value="Formin homology 2 domain (FH2 domain)"/>
    <property type="match status" value="1"/>
</dbReference>
<keyword evidence="8" id="KW-1185">Reference proteome</keyword>
<dbReference type="EMBL" id="OU466858">
    <property type="protein sequence ID" value="CAH2044798.1"/>
    <property type="molecule type" value="Genomic_DNA"/>
</dbReference>
<dbReference type="Pfam" id="PF02181">
    <property type="entry name" value="FH2"/>
    <property type="match status" value="1"/>
</dbReference>
<gene>
    <name evidence="7" type="ORF">TAV2_LOCUS6272</name>
</gene>
<dbReference type="GO" id="GO:0045010">
    <property type="term" value="P:actin nucleation"/>
    <property type="evidence" value="ECO:0007669"/>
    <property type="project" value="InterPro"/>
</dbReference>
<keyword evidence="5" id="KW-0732">Signal</keyword>
<feature type="domain" description="FH2" evidence="6">
    <location>
        <begin position="441"/>
        <end position="836"/>
    </location>
</feature>
<dbReference type="Proteomes" id="UP000836841">
    <property type="component" value="Chromosome 2"/>
</dbReference>
<keyword evidence="4" id="KW-0812">Transmembrane</keyword>
<feature type="signal peptide" evidence="5">
    <location>
        <begin position="1"/>
        <end position="26"/>
    </location>
</feature>
<keyword evidence="4" id="KW-0472">Membrane</keyword>